<feature type="domain" description="Helicase C-terminal" evidence="9">
    <location>
        <begin position="521"/>
        <end position="675"/>
    </location>
</feature>
<evidence type="ECO:0000256" key="1">
    <source>
        <dbReference type="ARBA" id="ARBA00007025"/>
    </source>
</evidence>
<keyword evidence="5" id="KW-0067">ATP-binding</keyword>
<dbReference type="Gene3D" id="3.30.40.10">
    <property type="entry name" value="Zinc/RING finger domain, C3HC4 (zinc finger)"/>
    <property type="match status" value="1"/>
</dbReference>
<dbReference type="PANTHER" id="PTHR45626">
    <property type="entry name" value="TRANSCRIPTION TERMINATION FACTOR 2-RELATED"/>
    <property type="match status" value="1"/>
</dbReference>
<dbReference type="GO" id="GO:0008094">
    <property type="term" value="F:ATP-dependent activity, acting on DNA"/>
    <property type="evidence" value="ECO:0007669"/>
    <property type="project" value="TreeGrafter"/>
</dbReference>
<dbReference type="Gene3D" id="3.40.50.300">
    <property type="entry name" value="P-loop containing nucleotide triphosphate hydrolases"/>
    <property type="match status" value="1"/>
</dbReference>
<dbReference type="PROSITE" id="PS51192">
    <property type="entry name" value="HELICASE_ATP_BIND_1"/>
    <property type="match status" value="1"/>
</dbReference>
<name>A0A437AJ46_9MICR</name>
<evidence type="ECO:0000313" key="10">
    <source>
        <dbReference type="EMBL" id="RVD91203.1"/>
    </source>
</evidence>
<evidence type="ECO:0000313" key="11">
    <source>
        <dbReference type="Proteomes" id="UP000282876"/>
    </source>
</evidence>
<keyword evidence="2" id="KW-0547">Nucleotide-binding</keyword>
<dbReference type="SMART" id="SM00487">
    <property type="entry name" value="DEXDc"/>
    <property type="match status" value="1"/>
</dbReference>
<dbReference type="GO" id="GO:0006289">
    <property type="term" value="P:nucleotide-excision repair"/>
    <property type="evidence" value="ECO:0007669"/>
    <property type="project" value="TreeGrafter"/>
</dbReference>
<evidence type="ECO:0000256" key="3">
    <source>
        <dbReference type="ARBA" id="ARBA00022801"/>
    </source>
</evidence>
<dbReference type="SUPFAM" id="SSF52540">
    <property type="entry name" value="P-loop containing nucleoside triphosphate hydrolases"/>
    <property type="match status" value="2"/>
</dbReference>
<dbReference type="Gene3D" id="3.40.50.10810">
    <property type="entry name" value="Tandem AAA-ATPase domain"/>
    <property type="match status" value="1"/>
</dbReference>
<dbReference type="Proteomes" id="UP000282876">
    <property type="component" value="Unassembled WGS sequence"/>
</dbReference>
<keyword evidence="3" id="KW-0378">Hydrolase</keyword>
<reference evidence="10 11" key="1">
    <citation type="submission" date="2018-10" db="EMBL/GenBank/DDBJ databases">
        <title>Draft genome sequence of the microsporidian Tubulinosema ratisbonensis.</title>
        <authorList>
            <person name="Polonais V."/>
            <person name="Peyretaillade E."/>
            <person name="Niehus S."/>
            <person name="Wawrzyniak I."/>
            <person name="Franchet A."/>
            <person name="Gaspin C."/>
            <person name="Reichstadt M."/>
            <person name="Belser C."/>
            <person name="Labadie K."/>
            <person name="Delbac F."/>
            <person name="Ferrandon D."/>
        </authorList>
    </citation>
    <scope>NUCLEOTIDE SEQUENCE [LARGE SCALE GENOMIC DNA]</scope>
    <source>
        <strain evidence="10 11">Franzen</strain>
    </source>
</reference>
<dbReference type="GO" id="GO:0004386">
    <property type="term" value="F:helicase activity"/>
    <property type="evidence" value="ECO:0007669"/>
    <property type="project" value="UniProtKB-KW"/>
</dbReference>
<evidence type="ECO:0000256" key="4">
    <source>
        <dbReference type="ARBA" id="ARBA00022806"/>
    </source>
</evidence>
<feature type="domain" description="RING-type" evidence="7">
    <location>
        <begin position="451"/>
        <end position="486"/>
    </location>
</feature>
<evidence type="ECO:0000259" key="8">
    <source>
        <dbReference type="PROSITE" id="PS51192"/>
    </source>
</evidence>
<keyword evidence="6" id="KW-0863">Zinc-finger</keyword>
<dbReference type="GO" id="GO:0016787">
    <property type="term" value="F:hydrolase activity"/>
    <property type="evidence" value="ECO:0007669"/>
    <property type="project" value="UniProtKB-KW"/>
</dbReference>
<dbReference type="PANTHER" id="PTHR45626:SF12">
    <property type="entry name" value="DNA REPAIR PROTEIN RAD16"/>
    <property type="match status" value="1"/>
</dbReference>
<dbReference type="InterPro" id="IPR027417">
    <property type="entry name" value="P-loop_NTPase"/>
</dbReference>
<dbReference type="EMBL" id="RCSS01000609">
    <property type="protein sequence ID" value="RVD91203.1"/>
    <property type="molecule type" value="Genomic_DNA"/>
</dbReference>
<dbReference type="InterPro" id="IPR049730">
    <property type="entry name" value="SNF2/RAD54-like_C"/>
</dbReference>
<evidence type="ECO:0000256" key="6">
    <source>
        <dbReference type="PROSITE-ProRule" id="PRU00175"/>
    </source>
</evidence>
<dbReference type="PROSITE" id="PS50089">
    <property type="entry name" value="ZF_RING_2"/>
    <property type="match status" value="1"/>
</dbReference>
<dbReference type="GO" id="GO:0005634">
    <property type="term" value="C:nucleus"/>
    <property type="evidence" value="ECO:0007669"/>
    <property type="project" value="TreeGrafter"/>
</dbReference>
<dbReference type="InterPro" id="IPR038718">
    <property type="entry name" value="SNF2-like_sf"/>
</dbReference>
<keyword evidence="11" id="KW-1185">Reference proteome</keyword>
<dbReference type="OrthoDB" id="448448at2759"/>
<keyword evidence="6" id="KW-0479">Metal-binding</keyword>
<dbReference type="GO" id="GO:0005524">
    <property type="term" value="F:ATP binding"/>
    <property type="evidence" value="ECO:0007669"/>
    <property type="project" value="UniProtKB-KW"/>
</dbReference>
<organism evidence="10 11">
    <name type="scientific">Tubulinosema ratisbonensis</name>
    <dbReference type="NCBI Taxonomy" id="291195"/>
    <lineage>
        <taxon>Eukaryota</taxon>
        <taxon>Fungi</taxon>
        <taxon>Fungi incertae sedis</taxon>
        <taxon>Microsporidia</taxon>
        <taxon>Tubulinosematoidea</taxon>
        <taxon>Tubulinosematidae</taxon>
        <taxon>Tubulinosema</taxon>
    </lineage>
</organism>
<comment type="caution">
    <text evidence="10">The sequence shown here is derived from an EMBL/GenBank/DDBJ whole genome shotgun (WGS) entry which is preliminary data.</text>
</comment>
<dbReference type="InterPro" id="IPR013083">
    <property type="entry name" value="Znf_RING/FYVE/PHD"/>
</dbReference>
<comment type="similarity">
    <text evidence="1">Belongs to the SNF2/RAD54 helicase family.</text>
</comment>
<protein>
    <submittedName>
        <fullName evidence="10">Nucleotide excision repair protein</fullName>
    </submittedName>
</protein>
<evidence type="ECO:0000256" key="2">
    <source>
        <dbReference type="ARBA" id="ARBA00022741"/>
    </source>
</evidence>
<feature type="domain" description="Helicase ATP-binding" evidence="8">
    <location>
        <begin position="86"/>
        <end position="246"/>
    </location>
</feature>
<dbReference type="SUPFAM" id="SSF57850">
    <property type="entry name" value="RING/U-box"/>
    <property type="match status" value="1"/>
</dbReference>
<proteinExistence type="inferred from homology"/>
<dbReference type="InterPro" id="IPR001841">
    <property type="entry name" value="Znf_RING"/>
</dbReference>
<dbReference type="PROSITE" id="PS51194">
    <property type="entry name" value="HELICASE_CTER"/>
    <property type="match status" value="1"/>
</dbReference>
<dbReference type="Pfam" id="PF00176">
    <property type="entry name" value="SNF2-rel_dom"/>
    <property type="match status" value="2"/>
</dbReference>
<dbReference type="Pfam" id="PF00271">
    <property type="entry name" value="Helicase_C"/>
    <property type="match status" value="1"/>
</dbReference>
<dbReference type="STRING" id="291195.A0A437AJ46"/>
<dbReference type="InterPro" id="IPR014001">
    <property type="entry name" value="Helicase_ATP-bd"/>
</dbReference>
<keyword evidence="4" id="KW-0347">Helicase</keyword>
<accession>A0A437AJ46</accession>
<dbReference type="VEuPathDB" id="MicrosporidiaDB:TUBRATIS_23490"/>
<dbReference type="InterPro" id="IPR000330">
    <property type="entry name" value="SNF2_N"/>
</dbReference>
<sequence>MVRKISEDDLTQENTFSLYRDPNPLEVKKYMKIQEEDQKIYAVHKNLLDSEKNLYEELKFDQNDIQVNVKRKLLPFQKQGVAWMLSREQSKFKGGVLADEMGMGKTLQMLSLISLDQLGSTTLVIVPSVAVSHWQEEIKNTEIYLLNFYGSKREVNFQENKINLILTTYGTIESFYRRKSKINQNIKLPALKRIVLDEAHLIKDTKSSTNSAISSLESEYKWAVTGTPVQNRVYDLYALIKFLKVDPLSFYFCKKCECKSVHWLNYNLKKEILKENFDKFLTNLSKKDFLQKTDTEEFLRVDDKFGNQIIVNKQVEERVLTSNRFCTCGHFSAMHFNWWNRRIVNLVKEFGYTTLNEEIFNNLKKITSHLILRRTKKELNLPFKKITNIFLKMSEQEKDFYESLYKNTKKKYKSYQVSGSNKYIHIFELLQKMRMCVDHPFLVSKDKYYVCGYCFEQPDDPIVTKCKHLFCKNEVELFDGECPICKTKLSLDFSDSNEILKMLNEKMAVKFNPSEWFSSSKIEKLLEILSNTSGKSVIFSQYTSFLEIVRWKLERSGFKTVCLYGSTPLTQRSAVIEKFNKTDVNIFLVSLKAGGLALNLTTATSVFIMDLWWNPAVEHQAIDRIHRIGQNRPISVYKFIMKDTVEEKVLILQEKKEALASTAIDFDENAFNKLSEDDLEFLFS</sequence>
<keyword evidence="6" id="KW-0862">Zinc</keyword>
<dbReference type="CDD" id="cd18793">
    <property type="entry name" value="SF2_C_SNF"/>
    <property type="match status" value="1"/>
</dbReference>
<dbReference type="InterPro" id="IPR001650">
    <property type="entry name" value="Helicase_C-like"/>
</dbReference>
<evidence type="ECO:0000256" key="5">
    <source>
        <dbReference type="ARBA" id="ARBA00022840"/>
    </source>
</evidence>
<dbReference type="SMART" id="SM00490">
    <property type="entry name" value="HELICc"/>
    <property type="match status" value="1"/>
</dbReference>
<dbReference type="GO" id="GO:0008270">
    <property type="term" value="F:zinc ion binding"/>
    <property type="evidence" value="ECO:0007669"/>
    <property type="project" value="UniProtKB-KW"/>
</dbReference>
<dbReference type="CDD" id="cd18008">
    <property type="entry name" value="DEXDc_SHPRH-like"/>
    <property type="match status" value="1"/>
</dbReference>
<dbReference type="AlphaFoldDB" id="A0A437AJ46"/>
<evidence type="ECO:0000259" key="9">
    <source>
        <dbReference type="PROSITE" id="PS51194"/>
    </source>
</evidence>
<gene>
    <name evidence="10" type="ORF">TUBRATIS_23490</name>
</gene>
<dbReference type="InterPro" id="IPR050628">
    <property type="entry name" value="SNF2_RAD54_helicase_TF"/>
</dbReference>
<evidence type="ECO:0000259" key="7">
    <source>
        <dbReference type="PROSITE" id="PS50089"/>
    </source>
</evidence>